<evidence type="ECO:0000313" key="3">
    <source>
        <dbReference type="Proteomes" id="UP000249061"/>
    </source>
</evidence>
<dbReference type="EMBL" id="QFQP01000009">
    <property type="protein sequence ID" value="PZR13570.1"/>
    <property type="molecule type" value="Genomic_DNA"/>
</dbReference>
<accession>A0A2W5TDF2</accession>
<evidence type="ECO:0000313" key="2">
    <source>
        <dbReference type="EMBL" id="PZR13570.1"/>
    </source>
</evidence>
<protein>
    <submittedName>
        <fullName evidence="2">Uncharacterized protein</fullName>
    </submittedName>
</protein>
<feature type="compositionally biased region" description="Basic and acidic residues" evidence="1">
    <location>
        <begin position="51"/>
        <end position="73"/>
    </location>
</feature>
<feature type="compositionally biased region" description="Basic and acidic residues" evidence="1">
    <location>
        <begin position="87"/>
        <end position="140"/>
    </location>
</feature>
<proteinExistence type="predicted"/>
<gene>
    <name evidence="2" type="ORF">DI536_12540</name>
</gene>
<comment type="caution">
    <text evidence="2">The sequence shown here is derived from an EMBL/GenBank/DDBJ whole genome shotgun (WGS) entry which is preliminary data.</text>
</comment>
<name>A0A2W5TDF2_9BACT</name>
<organism evidence="2 3">
    <name type="scientific">Archangium gephyra</name>
    <dbReference type="NCBI Taxonomy" id="48"/>
    <lineage>
        <taxon>Bacteria</taxon>
        <taxon>Pseudomonadati</taxon>
        <taxon>Myxococcota</taxon>
        <taxon>Myxococcia</taxon>
        <taxon>Myxococcales</taxon>
        <taxon>Cystobacterineae</taxon>
        <taxon>Archangiaceae</taxon>
        <taxon>Archangium</taxon>
    </lineage>
</organism>
<dbReference type="Proteomes" id="UP000249061">
    <property type="component" value="Unassembled WGS sequence"/>
</dbReference>
<feature type="compositionally biased region" description="Basic and acidic residues" evidence="1">
    <location>
        <begin position="26"/>
        <end position="41"/>
    </location>
</feature>
<feature type="region of interest" description="Disordered" evidence="1">
    <location>
        <begin position="26"/>
        <end position="195"/>
    </location>
</feature>
<evidence type="ECO:0000256" key="1">
    <source>
        <dbReference type="SAM" id="MobiDB-lite"/>
    </source>
</evidence>
<sequence length="195" mass="21101">MSLSILTALCLSLVADELSLQQKAQIERDNDKAQAEVDKKYGNRPVNQLSADERRSIMKEKAAAEQKVLDKHGISPQEWVKTTQKIPPKEWEDRKAAKKQLEEKEAADAEAAKKGGDKEVEVQRGISDDKPVTLEEKPAEDGVIQVEKSIPTDAADDQREAEGGEAPAVVPGGDDEPAPRPASKGGGKGKGGKKR</sequence>
<reference evidence="2 3" key="1">
    <citation type="submission" date="2017-08" db="EMBL/GenBank/DDBJ databases">
        <title>Infants hospitalized years apart are colonized by the same room-sourced microbial strains.</title>
        <authorList>
            <person name="Brooks B."/>
            <person name="Olm M.R."/>
            <person name="Firek B.A."/>
            <person name="Baker R."/>
            <person name="Thomas B.C."/>
            <person name="Morowitz M.J."/>
            <person name="Banfield J.F."/>
        </authorList>
    </citation>
    <scope>NUCLEOTIDE SEQUENCE [LARGE SCALE GENOMIC DNA]</scope>
    <source>
        <strain evidence="2">S2_003_000_R2_14</strain>
    </source>
</reference>
<dbReference type="AlphaFoldDB" id="A0A2W5TDF2"/>